<name>A0ABS9BVP7_9BACT</name>
<reference evidence="1 2" key="1">
    <citation type="submission" date="2022-01" db="EMBL/GenBank/DDBJ databases">
        <title>Mariniradius saccharolyticus sp. nov., isolated from sediment of a river.</title>
        <authorList>
            <person name="Liu H."/>
        </authorList>
    </citation>
    <scope>NUCLEOTIDE SEQUENCE [LARGE SCALE GENOMIC DNA]</scope>
    <source>
        <strain evidence="1 2">RY-2</strain>
    </source>
</reference>
<dbReference type="RefSeq" id="WP_234861376.1">
    <property type="nucleotide sequence ID" value="NZ_JAKEVZ010000006.1"/>
</dbReference>
<evidence type="ECO:0000313" key="1">
    <source>
        <dbReference type="EMBL" id="MCF1751384.1"/>
    </source>
</evidence>
<keyword evidence="2" id="KW-1185">Reference proteome</keyword>
<comment type="caution">
    <text evidence="1">The sequence shown here is derived from an EMBL/GenBank/DDBJ whole genome shotgun (WGS) entry which is preliminary data.</text>
</comment>
<dbReference type="EMBL" id="JAKEVZ010000006">
    <property type="protein sequence ID" value="MCF1751384.1"/>
    <property type="molecule type" value="Genomic_DNA"/>
</dbReference>
<dbReference type="Proteomes" id="UP001201449">
    <property type="component" value="Unassembled WGS sequence"/>
</dbReference>
<protein>
    <recommendedName>
        <fullName evidence="3">Flagellar motor switch protein FliN/FliY</fullName>
    </recommendedName>
</protein>
<accession>A0ABS9BVP7</accession>
<evidence type="ECO:0000313" key="2">
    <source>
        <dbReference type="Proteomes" id="UP001201449"/>
    </source>
</evidence>
<gene>
    <name evidence="1" type="ORF">L0U89_09915</name>
</gene>
<proteinExistence type="predicted"/>
<organism evidence="1 2">
    <name type="scientific">Mariniradius sediminis</name>
    <dbReference type="NCBI Taxonomy" id="2909237"/>
    <lineage>
        <taxon>Bacteria</taxon>
        <taxon>Pseudomonadati</taxon>
        <taxon>Bacteroidota</taxon>
        <taxon>Cytophagia</taxon>
        <taxon>Cytophagales</taxon>
        <taxon>Cyclobacteriaceae</taxon>
        <taxon>Mariniradius</taxon>
    </lineage>
</organism>
<evidence type="ECO:0008006" key="3">
    <source>
        <dbReference type="Google" id="ProtNLM"/>
    </source>
</evidence>
<sequence>MENLQTDILESMDIDDIKLPMGIFVTIHEVLRTPPSEIVKINKDNVLVDGIGAYLMHVKRGDRKINVIRINMLQKINMRLDSAA</sequence>